<gene>
    <name evidence="2" type="ORF">CPUR_03883</name>
</gene>
<organism evidence="2 3">
    <name type="scientific">Claviceps purpurea (strain 20.1)</name>
    <name type="common">Ergot fungus</name>
    <name type="synonym">Sphacelia segetum</name>
    <dbReference type="NCBI Taxonomy" id="1111077"/>
    <lineage>
        <taxon>Eukaryota</taxon>
        <taxon>Fungi</taxon>
        <taxon>Dikarya</taxon>
        <taxon>Ascomycota</taxon>
        <taxon>Pezizomycotina</taxon>
        <taxon>Sordariomycetes</taxon>
        <taxon>Hypocreomycetidae</taxon>
        <taxon>Hypocreales</taxon>
        <taxon>Clavicipitaceae</taxon>
        <taxon>Claviceps</taxon>
    </lineage>
</organism>
<name>M1W5Q9_CLAP2</name>
<evidence type="ECO:0000313" key="2">
    <source>
        <dbReference type="EMBL" id="CCE30035.1"/>
    </source>
</evidence>
<dbReference type="AlphaFoldDB" id="M1W5Q9"/>
<dbReference type="VEuPathDB" id="FungiDB:CPUR_03883"/>
<sequence>MDEVLPLARPNFALVADGLALAAEHVRRCINLPKGDLRPFPEAEAGHGEGSGSSLGEIWGVVCQKAGEAHVTTDNYAMTLPPRQTAVALALLSAVERAQILPNTRQISIGLGDAFIAPSGLGDAFIASIGLGDAFIASQDDTTITSATCLLSLVQSTESRHTTEGQEDGSRGTVSRDQAKNNLFHVRDMLAKLGAVDRE</sequence>
<reference evidence="2 3" key="1">
    <citation type="journal article" date="2013" name="PLoS Genet.">
        <title>Plant-symbiotic fungi as chemical engineers: Multi-genome analysis of the Clavicipitaceae reveals dynamics of alkaloid loci.</title>
        <authorList>
            <person name="Schardl C.L."/>
            <person name="Young C.A."/>
            <person name="Hesse U."/>
            <person name="Amyotte S.G."/>
            <person name="Andreeva K."/>
            <person name="Calie P.J."/>
            <person name="Fleetwood D.J."/>
            <person name="Haws D.C."/>
            <person name="Moore N."/>
            <person name="Oeser B."/>
            <person name="Panaccione D.G."/>
            <person name="Schweri K.K."/>
            <person name="Voisey C.R."/>
            <person name="Farman M.L."/>
            <person name="Jaromczyk J.W."/>
            <person name="Roe B.A."/>
            <person name="O'Sullivan D.M."/>
            <person name="Scott B."/>
            <person name="Tudzynski P."/>
            <person name="An Z."/>
            <person name="Arnaoudova E.G."/>
            <person name="Bullock C.T."/>
            <person name="Charlton N.D."/>
            <person name="Chen L."/>
            <person name="Cox M."/>
            <person name="Dinkins R.D."/>
            <person name="Florea S."/>
            <person name="Glenn A.E."/>
            <person name="Gordon A."/>
            <person name="Gueldener U."/>
            <person name="Harris D.R."/>
            <person name="Hollin W."/>
            <person name="Jaromczyk J."/>
            <person name="Johnson R.D."/>
            <person name="Khan A.K."/>
            <person name="Leistner E."/>
            <person name="Leuchtmann A."/>
            <person name="Li C."/>
            <person name="Liu J."/>
            <person name="Liu J."/>
            <person name="Liu M."/>
            <person name="Mace W."/>
            <person name="Machado C."/>
            <person name="Nagabhyru P."/>
            <person name="Pan J."/>
            <person name="Schmid J."/>
            <person name="Sugawara K."/>
            <person name="Steiner U."/>
            <person name="Takach J.E."/>
            <person name="Tanaka E."/>
            <person name="Webb J.S."/>
            <person name="Wilson E.V."/>
            <person name="Wiseman J.L."/>
            <person name="Yoshida R."/>
            <person name="Zeng Z."/>
        </authorList>
    </citation>
    <scope>NUCLEOTIDE SEQUENCE [LARGE SCALE GENOMIC DNA]</scope>
    <source>
        <strain evidence="2 3">20.1</strain>
    </source>
</reference>
<protein>
    <submittedName>
        <fullName evidence="2">Uncharacterized protein</fullName>
    </submittedName>
</protein>
<accession>M1W5Q9</accession>
<feature type="compositionally biased region" description="Basic and acidic residues" evidence="1">
    <location>
        <begin position="158"/>
        <end position="170"/>
    </location>
</feature>
<dbReference type="EMBL" id="CAGA01000018">
    <property type="protein sequence ID" value="CCE30035.1"/>
    <property type="molecule type" value="Genomic_DNA"/>
</dbReference>
<evidence type="ECO:0000313" key="3">
    <source>
        <dbReference type="Proteomes" id="UP000016801"/>
    </source>
</evidence>
<evidence type="ECO:0000256" key="1">
    <source>
        <dbReference type="SAM" id="MobiDB-lite"/>
    </source>
</evidence>
<keyword evidence="3" id="KW-1185">Reference proteome</keyword>
<dbReference type="HOGENOM" id="CLU_1372065_0_0_1"/>
<comment type="caution">
    <text evidence="2">The sequence shown here is derived from an EMBL/GenBank/DDBJ whole genome shotgun (WGS) entry which is preliminary data.</text>
</comment>
<dbReference type="Proteomes" id="UP000016801">
    <property type="component" value="Unassembled WGS sequence"/>
</dbReference>
<proteinExistence type="predicted"/>
<feature type="region of interest" description="Disordered" evidence="1">
    <location>
        <begin position="157"/>
        <end position="178"/>
    </location>
</feature>